<proteinExistence type="predicted"/>
<feature type="compositionally biased region" description="Pro residues" evidence="1">
    <location>
        <begin position="22"/>
        <end position="31"/>
    </location>
</feature>
<gene>
    <name evidence="3" type="ORF">OV079_05990</name>
</gene>
<name>A0A9X3IWT8_9BACT</name>
<dbReference type="AlphaFoldDB" id="A0A9X3IWT8"/>
<comment type="caution">
    <text evidence="3">The sequence shown here is derived from an EMBL/GenBank/DDBJ whole genome shotgun (WGS) entry which is preliminary data.</text>
</comment>
<sequence length="370" mass="38986">MPRALLLCALLLACARQTAPDKAPPAPPPAPAAVDPCAPAPVPGDSSRALARADVLLRCGDDAGALAIRFALLRRDPGSTARAYALAVLAHESGRVGDIDAAVGELPLTAGARAVYRLTRDVSAYLDARARRPEDPGKRDGPIDAAALARDVAAALAVTADDPYALSLALRFTALHDADPRERAAPICRDRADPLLARLRDREGAAVLAAACGRIAFRSADPVDGRRRFARALELAPDDHAAALAWAAAELAAGNLDEAVRLYRLASAAPSPRLRYAAFLGLGVSHARRREREPAEAAYRSALAELGLDTATPAKLPPELTFNLGILLADAADPAARAEARALLRAYVDALGADERRRLRARILLRELGD</sequence>
<dbReference type="EMBL" id="JAPNKE010000002">
    <property type="protein sequence ID" value="MCY1005128.1"/>
    <property type="molecule type" value="Genomic_DNA"/>
</dbReference>
<feature type="chain" id="PRO_5040921354" description="Tetratricopeptide repeat protein" evidence="2">
    <location>
        <begin position="20"/>
        <end position="370"/>
    </location>
</feature>
<evidence type="ECO:0000256" key="2">
    <source>
        <dbReference type="SAM" id="SignalP"/>
    </source>
</evidence>
<evidence type="ECO:0008006" key="5">
    <source>
        <dbReference type="Google" id="ProtNLM"/>
    </source>
</evidence>
<dbReference type="RefSeq" id="WP_267766753.1">
    <property type="nucleotide sequence ID" value="NZ_JAPNKE010000002.1"/>
</dbReference>
<evidence type="ECO:0000313" key="4">
    <source>
        <dbReference type="Proteomes" id="UP001150924"/>
    </source>
</evidence>
<evidence type="ECO:0000313" key="3">
    <source>
        <dbReference type="EMBL" id="MCY1005128.1"/>
    </source>
</evidence>
<keyword evidence="4" id="KW-1185">Reference proteome</keyword>
<evidence type="ECO:0000256" key="1">
    <source>
        <dbReference type="SAM" id="MobiDB-lite"/>
    </source>
</evidence>
<reference evidence="3" key="1">
    <citation type="submission" date="2022-11" db="EMBL/GenBank/DDBJ databases">
        <title>Minimal conservation of predation-associated metabolite biosynthetic gene clusters underscores biosynthetic potential of Myxococcota including descriptions for ten novel species: Archangium lansinium sp. nov., Myxococcus landrumus sp. nov., Nannocystis bai.</title>
        <authorList>
            <person name="Ahearne A."/>
            <person name="Stevens C."/>
            <person name="Phillips K."/>
        </authorList>
    </citation>
    <scope>NUCLEOTIDE SEQUENCE</scope>
    <source>
        <strain evidence="3">Na p29</strain>
    </source>
</reference>
<keyword evidence="2" id="KW-0732">Signal</keyword>
<dbReference type="Proteomes" id="UP001150924">
    <property type="component" value="Unassembled WGS sequence"/>
</dbReference>
<dbReference type="Gene3D" id="1.25.40.10">
    <property type="entry name" value="Tetratricopeptide repeat domain"/>
    <property type="match status" value="1"/>
</dbReference>
<feature type="region of interest" description="Disordered" evidence="1">
    <location>
        <begin position="20"/>
        <end position="41"/>
    </location>
</feature>
<feature type="signal peptide" evidence="2">
    <location>
        <begin position="1"/>
        <end position="19"/>
    </location>
</feature>
<dbReference type="InterPro" id="IPR011990">
    <property type="entry name" value="TPR-like_helical_dom_sf"/>
</dbReference>
<dbReference type="SUPFAM" id="SSF48452">
    <property type="entry name" value="TPR-like"/>
    <property type="match status" value="1"/>
</dbReference>
<organism evidence="3 4">
    <name type="scientific">Nannocystis pusilla</name>
    <dbReference type="NCBI Taxonomy" id="889268"/>
    <lineage>
        <taxon>Bacteria</taxon>
        <taxon>Pseudomonadati</taxon>
        <taxon>Myxococcota</taxon>
        <taxon>Polyangia</taxon>
        <taxon>Nannocystales</taxon>
        <taxon>Nannocystaceae</taxon>
        <taxon>Nannocystis</taxon>
    </lineage>
</organism>
<accession>A0A9X3IWT8</accession>
<protein>
    <recommendedName>
        <fullName evidence="5">Tetratricopeptide repeat protein</fullName>
    </recommendedName>
</protein>